<feature type="region of interest" description="Disordered" evidence="1">
    <location>
        <begin position="59"/>
        <end position="86"/>
    </location>
</feature>
<evidence type="ECO:0000313" key="3">
    <source>
        <dbReference type="Proteomes" id="UP001156831"/>
    </source>
</evidence>
<dbReference type="Proteomes" id="UP001156831">
    <property type="component" value="Unassembled WGS sequence"/>
</dbReference>
<reference evidence="2 3" key="1">
    <citation type="submission" date="2023-04" db="EMBL/GenBank/DDBJ databases">
        <title>Luteimonas sp. M1R5S18.</title>
        <authorList>
            <person name="Sun J.-Q."/>
        </authorList>
    </citation>
    <scope>NUCLEOTIDE SEQUENCE [LARGE SCALE GENOMIC DNA]</scope>
    <source>
        <strain evidence="2 3">M1R5S18</strain>
    </source>
</reference>
<name>A0ABT6JET8_9GAMM</name>
<keyword evidence="3" id="KW-1185">Reference proteome</keyword>
<sequence>MTEVVLDAGRTPELHMFRLAEDPSLPVIDAHLRAALRAHAPEGGWGIMLEALDESWAHQDARSRAPEPGARPITARSLRACQHSRP</sequence>
<dbReference type="EMBL" id="JARXRN010000016">
    <property type="protein sequence ID" value="MDH5829190.1"/>
    <property type="molecule type" value="Genomic_DNA"/>
</dbReference>
<evidence type="ECO:0000313" key="2">
    <source>
        <dbReference type="EMBL" id="MDH5829190.1"/>
    </source>
</evidence>
<comment type="caution">
    <text evidence="2">The sequence shown here is derived from an EMBL/GenBank/DDBJ whole genome shotgun (WGS) entry which is preliminary data.</text>
</comment>
<proteinExistence type="predicted"/>
<dbReference type="RefSeq" id="WP_280599226.1">
    <property type="nucleotide sequence ID" value="NZ_JARXRN010000016.1"/>
</dbReference>
<gene>
    <name evidence="2" type="ORF">QFW80_01480</name>
</gene>
<protein>
    <submittedName>
        <fullName evidence="2">Uncharacterized protein</fullName>
    </submittedName>
</protein>
<evidence type="ECO:0000256" key="1">
    <source>
        <dbReference type="SAM" id="MobiDB-lite"/>
    </source>
</evidence>
<accession>A0ABT6JET8</accession>
<organism evidence="2 3">
    <name type="scientific">Luteimonas rhizosphaericola</name>
    <dbReference type="NCBI Taxonomy" id="3042024"/>
    <lineage>
        <taxon>Bacteria</taxon>
        <taxon>Pseudomonadati</taxon>
        <taxon>Pseudomonadota</taxon>
        <taxon>Gammaproteobacteria</taxon>
        <taxon>Lysobacterales</taxon>
        <taxon>Lysobacteraceae</taxon>
        <taxon>Luteimonas</taxon>
    </lineage>
</organism>